<name>A0A1U7CYR1_9BACT</name>
<organism evidence="3 4">
    <name type="scientific">Paludisphaera borealis</name>
    <dbReference type="NCBI Taxonomy" id="1387353"/>
    <lineage>
        <taxon>Bacteria</taxon>
        <taxon>Pseudomonadati</taxon>
        <taxon>Planctomycetota</taxon>
        <taxon>Planctomycetia</taxon>
        <taxon>Isosphaerales</taxon>
        <taxon>Isosphaeraceae</taxon>
        <taxon>Paludisphaera</taxon>
    </lineage>
</organism>
<feature type="compositionally biased region" description="Basic and acidic residues" evidence="1">
    <location>
        <begin position="132"/>
        <end position="148"/>
    </location>
</feature>
<keyword evidence="2" id="KW-0732">Signal</keyword>
<evidence type="ECO:0000256" key="1">
    <source>
        <dbReference type="SAM" id="MobiDB-lite"/>
    </source>
</evidence>
<evidence type="ECO:0000313" key="4">
    <source>
        <dbReference type="Proteomes" id="UP000186309"/>
    </source>
</evidence>
<feature type="region of interest" description="Disordered" evidence="1">
    <location>
        <begin position="132"/>
        <end position="156"/>
    </location>
</feature>
<proteinExistence type="predicted"/>
<keyword evidence="4" id="KW-1185">Reference proteome</keyword>
<evidence type="ECO:0000256" key="2">
    <source>
        <dbReference type="SAM" id="SignalP"/>
    </source>
</evidence>
<reference evidence="4" key="1">
    <citation type="submission" date="2016-12" db="EMBL/GenBank/DDBJ databases">
        <title>Comparative genomics of four Isosphaeraceae planctomycetes: a common pool of plasmids and glycoside hydrolase genes.</title>
        <authorList>
            <person name="Ivanova A."/>
        </authorList>
    </citation>
    <scope>NUCLEOTIDE SEQUENCE [LARGE SCALE GENOMIC DNA]</scope>
    <source>
        <strain evidence="4">PX4</strain>
    </source>
</reference>
<accession>A0A1U7CYR1</accession>
<dbReference type="RefSeq" id="WP_145952369.1">
    <property type="nucleotide sequence ID" value="NZ_CP019082.1"/>
</dbReference>
<dbReference type="Proteomes" id="UP000186309">
    <property type="component" value="Chromosome"/>
</dbReference>
<dbReference type="AlphaFoldDB" id="A0A1U7CYR1"/>
<feature type="chain" id="PRO_5012097862" description="Lipoprotein" evidence="2">
    <location>
        <begin position="20"/>
        <end position="156"/>
    </location>
</feature>
<protein>
    <recommendedName>
        <fullName evidence="5">Lipoprotein</fullName>
    </recommendedName>
</protein>
<feature type="signal peptide" evidence="2">
    <location>
        <begin position="1"/>
        <end position="19"/>
    </location>
</feature>
<evidence type="ECO:0008006" key="5">
    <source>
        <dbReference type="Google" id="ProtNLM"/>
    </source>
</evidence>
<evidence type="ECO:0000313" key="3">
    <source>
        <dbReference type="EMBL" id="APW64087.1"/>
    </source>
</evidence>
<dbReference type="KEGG" id="pbor:BSF38_05677"/>
<dbReference type="EMBL" id="CP019082">
    <property type="protein sequence ID" value="APW64087.1"/>
    <property type="molecule type" value="Genomic_DNA"/>
</dbReference>
<dbReference type="OrthoDB" id="288916at2"/>
<gene>
    <name evidence="3" type="ORF">BSF38_05677</name>
</gene>
<sequence>MTLSRLAYGFAFIVGLAVAAPGCGSSGASRSEAPTQAALALEDIDSFLRMHKKGGKPAPKSIKDLAPMENGFPQAYMGLQAGAVVVYWGVDFDPTDSKTVVAYEKTAPESGGEVLMRDGSTVKMTAEEFKAAPKPAEGKLSTEVDAKSAKKTASKK</sequence>